<evidence type="ECO:0000313" key="2">
    <source>
        <dbReference type="Proteomes" id="UP001597375"/>
    </source>
</evidence>
<gene>
    <name evidence="1" type="ORF">ACFSSA_01915</name>
</gene>
<protein>
    <submittedName>
        <fullName evidence="1">Uncharacterized protein</fullName>
    </submittedName>
</protein>
<accession>A0ABW5D4J6</accession>
<proteinExistence type="predicted"/>
<evidence type="ECO:0000313" key="1">
    <source>
        <dbReference type="EMBL" id="MFD2255420.1"/>
    </source>
</evidence>
<name>A0ABW5D4J6_9BACT</name>
<dbReference type="EMBL" id="JBHUIT010000002">
    <property type="protein sequence ID" value="MFD2255420.1"/>
    <property type="molecule type" value="Genomic_DNA"/>
</dbReference>
<sequence>MSNRSQFSLEVAQMGKVWVASLSLFGISVIGATQAAAIEAVMEAFKTHALAGDPSDYIRESCEACN</sequence>
<comment type="caution">
    <text evidence="1">The sequence shown here is derived from an EMBL/GenBank/DDBJ whole genome shotgun (WGS) entry which is preliminary data.</text>
</comment>
<dbReference type="Proteomes" id="UP001597375">
    <property type="component" value="Unassembled WGS sequence"/>
</dbReference>
<keyword evidence="2" id="KW-1185">Reference proteome</keyword>
<organism evidence="1 2">
    <name type="scientific">Luteolibacter algae</name>
    <dbReference type="NCBI Taxonomy" id="454151"/>
    <lineage>
        <taxon>Bacteria</taxon>
        <taxon>Pseudomonadati</taxon>
        <taxon>Verrucomicrobiota</taxon>
        <taxon>Verrucomicrobiia</taxon>
        <taxon>Verrucomicrobiales</taxon>
        <taxon>Verrucomicrobiaceae</taxon>
        <taxon>Luteolibacter</taxon>
    </lineage>
</organism>
<reference evidence="2" key="1">
    <citation type="journal article" date="2019" name="Int. J. Syst. Evol. Microbiol.">
        <title>The Global Catalogue of Microorganisms (GCM) 10K type strain sequencing project: providing services to taxonomists for standard genome sequencing and annotation.</title>
        <authorList>
            <consortium name="The Broad Institute Genomics Platform"/>
            <consortium name="The Broad Institute Genome Sequencing Center for Infectious Disease"/>
            <person name="Wu L."/>
            <person name="Ma J."/>
        </authorList>
    </citation>
    <scope>NUCLEOTIDE SEQUENCE [LARGE SCALE GENOMIC DNA]</scope>
    <source>
        <strain evidence="2">CGMCC 4.7106</strain>
    </source>
</reference>
<dbReference type="RefSeq" id="WP_386818079.1">
    <property type="nucleotide sequence ID" value="NZ_JBHUIT010000002.1"/>
</dbReference>